<dbReference type="EMBL" id="JAHUTI010057495">
    <property type="protein sequence ID" value="MED6250359.1"/>
    <property type="molecule type" value="Genomic_DNA"/>
</dbReference>
<organism evidence="2 3">
    <name type="scientific">Ataeniobius toweri</name>
    <dbReference type="NCBI Taxonomy" id="208326"/>
    <lineage>
        <taxon>Eukaryota</taxon>
        <taxon>Metazoa</taxon>
        <taxon>Chordata</taxon>
        <taxon>Craniata</taxon>
        <taxon>Vertebrata</taxon>
        <taxon>Euteleostomi</taxon>
        <taxon>Actinopterygii</taxon>
        <taxon>Neopterygii</taxon>
        <taxon>Teleostei</taxon>
        <taxon>Neoteleostei</taxon>
        <taxon>Acanthomorphata</taxon>
        <taxon>Ovalentaria</taxon>
        <taxon>Atherinomorphae</taxon>
        <taxon>Cyprinodontiformes</taxon>
        <taxon>Goodeidae</taxon>
        <taxon>Ataeniobius</taxon>
    </lineage>
</organism>
<name>A0ABU7BLP4_9TELE</name>
<gene>
    <name evidence="2" type="ORF">ATANTOWER_030698</name>
</gene>
<evidence type="ECO:0000313" key="2">
    <source>
        <dbReference type="EMBL" id="MED6250359.1"/>
    </source>
</evidence>
<keyword evidence="3" id="KW-1185">Reference proteome</keyword>
<evidence type="ECO:0000256" key="1">
    <source>
        <dbReference type="SAM" id="Phobius"/>
    </source>
</evidence>
<dbReference type="Proteomes" id="UP001345963">
    <property type="component" value="Unassembled WGS sequence"/>
</dbReference>
<proteinExistence type="predicted"/>
<feature type="transmembrane region" description="Helical" evidence="1">
    <location>
        <begin position="74"/>
        <end position="95"/>
    </location>
</feature>
<comment type="caution">
    <text evidence="2">The sequence shown here is derived from an EMBL/GenBank/DDBJ whole genome shotgun (WGS) entry which is preliminary data.</text>
</comment>
<keyword evidence="1" id="KW-1133">Transmembrane helix</keyword>
<evidence type="ECO:0000313" key="3">
    <source>
        <dbReference type="Proteomes" id="UP001345963"/>
    </source>
</evidence>
<protein>
    <submittedName>
        <fullName evidence="2">Uncharacterized protein</fullName>
    </submittedName>
</protein>
<keyword evidence="1" id="KW-0472">Membrane</keyword>
<reference evidence="2 3" key="1">
    <citation type="submission" date="2021-07" db="EMBL/GenBank/DDBJ databases">
        <authorList>
            <person name="Palmer J.M."/>
        </authorList>
    </citation>
    <scope>NUCLEOTIDE SEQUENCE [LARGE SCALE GENOMIC DNA]</scope>
    <source>
        <strain evidence="2 3">AT_MEX2019</strain>
        <tissue evidence="2">Muscle</tissue>
    </source>
</reference>
<keyword evidence="1" id="KW-0812">Transmembrane</keyword>
<sequence>MHPGHGLQLSQSLCKATSESDIIKKCFTWKKDWTVTQGSKDLFQIKVHFAFHLVIKVPNSEGKVERHRIRNSKWYSVVWMALMWFYACLTTSGLLGSLRCNLVASDGPEHVPQMFYRI</sequence>
<accession>A0ABU7BLP4</accession>